<gene>
    <name evidence="2" type="ORF">ABOZ73_18830</name>
</gene>
<feature type="transmembrane region" description="Helical" evidence="1">
    <location>
        <begin position="38"/>
        <end position="59"/>
    </location>
</feature>
<dbReference type="AlphaFoldDB" id="A0AB39KT18"/>
<keyword evidence="1" id="KW-1133">Transmembrane helix</keyword>
<keyword evidence="1" id="KW-0472">Membrane</keyword>
<reference evidence="2" key="1">
    <citation type="submission" date="2024-06" db="EMBL/GenBank/DDBJ databases">
        <title>Caulobacter inopinatus, sp. nov.</title>
        <authorList>
            <person name="Donachie S.P."/>
        </authorList>
    </citation>
    <scope>NUCLEOTIDE SEQUENCE</scope>
    <source>
        <strain evidence="2">73W</strain>
    </source>
</reference>
<protein>
    <submittedName>
        <fullName evidence="2">Uncharacterized protein</fullName>
    </submittedName>
</protein>
<evidence type="ECO:0000256" key="1">
    <source>
        <dbReference type="SAM" id="Phobius"/>
    </source>
</evidence>
<organism evidence="2">
    <name type="scientific">Caulobacter sp. 73W</name>
    <dbReference type="NCBI Taxonomy" id="3161137"/>
    <lineage>
        <taxon>Bacteria</taxon>
        <taxon>Pseudomonadati</taxon>
        <taxon>Pseudomonadota</taxon>
        <taxon>Alphaproteobacteria</taxon>
        <taxon>Caulobacterales</taxon>
        <taxon>Caulobacteraceae</taxon>
        <taxon>Caulobacter</taxon>
    </lineage>
</organism>
<accession>A0AB39KT18</accession>
<evidence type="ECO:0000313" key="2">
    <source>
        <dbReference type="EMBL" id="XDO96789.1"/>
    </source>
</evidence>
<sequence>MNPAAQKKRLILMVAINLACFIAAGAAIVGHVSMGVGWLLPVFVICILGGVAAQVWFLVGWAKSSCPPAGGAQ</sequence>
<feature type="transmembrane region" description="Helical" evidence="1">
    <location>
        <begin position="12"/>
        <end position="32"/>
    </location>
</feature>
<name>A0AB39KT18_9CAUL</name>
<dbReference type="EMBL" id="CP158375">
    <property type="protein sequence ID" value="XDO96789.1"/>
    <property type="molecule type" value="Genomic_DNA"/>
</dbReference>
<proteinExistence type="predicted"/>
<dbReference type="RefSeq" id="WP_369059628.1">
    <property type="nucleotide sequence ID" value="NZ_CP158375.1"/>
</dbReference>
<keyword evidence="1" id="KW-0812">Transmembrane</keyword>